<dbReference type="Pfam" id="PF03840">
    <property type="entry name" value="SecG"/>
    <property type="match status" value="1"/>
</dbReference>
<evidence type="ECO:0000256" key="8">
    <source>
        <dbReference type="ARBA" id="ARBA00022989"/>
    </source>
</evidence>
<comment type="caution">
    <text evidence="11">Lacks conserved residue(s) required for the propagation of feature annotation.</text>
</comment>
<comment type="similarity">
    <text evidence="2 11">Belongs to the SecG family.</text>
</comment>
<keyword evidence="9 11" id="KW-0811">Translocation</keyword>
<feature type="region of interest" description="Disordered" evidence="12">
    <location>
        <begin position="92"/>
        <end position="138"/>
    </location>
</feature>
<keyword evidence="6 11" id="KW-0812">Transmembrane</keyword>
<evidence type="ECO:0000256" key="7">
    <source>
        <dbReference type="ARBA" id="ARBA00022927"/>
    </source>
</evidence>
<name>A0ABV7HVG2_9GAMM</name>
<evidence type="ECO:0000313" key="13">
    <source>
        <dbReference type="EMBL" id="MFC3156654.1"/>
    </source>
</evidence>
<evidence type="ECO:0000256" key="5">
    <source>
        <dbReference type="ARBA" id="ARBA00022475"/>
    </source>
</evidence>
<comment type="subcellular location">
    <subcellularLocation>
        <location evidence="1 11">Cell membrane</location>
        <topology evidence="1 11">Multi-pass membrane protein</topology>
    </subcellularLocation>
</comment>
<gene>
    <name evidence="13" type="primary">secG</name>
    <name evidence="13" type="ORF">ACFOEB_15690</name>
</gene>
<evidence type="ECO:0000256" key="9">
    <source>
        <dbReference type="ARBA" id="ARBA00023010"/>
    </source>
</evidence>
<accession>A0ABV7HVG2</accession>
<evidence type="ECO:0000256" key="6">
    <source>
        <dbReference type="ARBA" id="ARBA00022692"/>
    </source>
</evidence>
<dbReference type="NCBIfam" id="TIGR00810">
    <property type="entry name" value="secG"/>
    <property type="match status" value="1"/>
</dbReference>
<dbReference type="PANTHER" id="PTHR34182">
    <property type="entry name" value="PROTEIN-EXPORT MEMBRANE PROTEIN SECG"/>
    <property type="match status" value="1"/>
</dbReference>
<evidence type="ECO:0000256" key="4">
    <source>
        <dbReference type="ARBA" id="ARBA00022448"/>
    </source>
</evidence>
<feature type="transmembrane region" description="Helical" evidence="11">
    <location>
        <begin position="51"/>
        <end position="74"/>
    </location>
</feature>
<keyword evidence="5 11" id="KW-1003">Cell membrane</keyword>
<keyword evidence="8 11" id="KW-1133">Transmembrane helix</keyword>
<evidence type="ECO:0000256" key="12">
    <source>
        <dbReference type="SAM" id="MobiDB-lite"/>
    </source>
</evidence>
<evidence type="ECO:0000313" key="14">
    <source>
        <dbReference type="Proteomes" id="UP001595548"/>
    </source>
</evidence>
<comment type="function">
    <text evidence="11">Involved in protein export. Participates in an early event of protein translocation.</text>
</comment>
<keyword evidence="14" id="KW-1185">Reference proteome</keyword>
<organism evidence="13 14">
    <name type="scientific">Gilvimarinus japonicus</name>
    <dbReference type="NCBI Taxonomy" id="1796469"/>
    <lineage>
        <taxon>Bacteria</taxon>
        <taxon>Pseudomonadati</taxon>
        <taxon>Pseudomonadota</taxon>
        <taxon>Gammaproteobacteria</taxon>
        <taxon>Cellvibrionales</taxon>
        <taxon>Cellvibrionaceae</taxon>
        <taxon>Gilvimarinus</taxon>
    </lineage>
</organism>
<evidence type="ECO:0000256" key="11">
    <source>
        <dbReference type="RuleBase" id="RU365087"/>
    </source>
</evidence>
<dbReference type="Proteomes" id="UP001595548">
    <property type="component" value="Unassembled WGS sequence"/>
</dbReference>
<keyword evidence="4 11" id="KW-0813">Transport</keyword>
<dbReference type="EMBL" id="JBHRTL010000031">
    <property type="protein sequence ID" value="MFC3156654.1"/>
    <property type="molecule type" value="Genomic_DNA"/>
</dbReference>
<sequence length="138" mass="13605">MEKIVLIVHILTALAIIALILMQQGKGASAGASFGAGASQTVFGSEGSGNFFTRATAIFAFVFFCTSFGLAIIAKNSSSIADDSIPSVIESAPAESDVPAAGGAVDASADESDVPGGSDVPSVEQGAGVAEDEVPAAP</sequence>
<dbReference type="PRINTS" id="PR01651">
    <property type="entry name" value="SECGEXPORT"/>
</dbReference>
<dbReference type="InterPro" id="IPR004692">
    <property type="entry name" value="SecG"/>
</dbReference>
<keyword evidence="10 11" id="KW-0472">Membrane</keyword>
<protein>
    <recommendedName>
        <fullName evidence="3 11">Protein-export membrane protein SecG</fullName>
    </recommendedName>
</protein>
<evidence type="ECO:0000256" key="2">
    <source>
        <dbReference type="ARBA" id="ARBA00008445"/>
    </source>
</evidence>
<evidence type="ECO:0000256" key="10">
    <source>
        <dbReference type="ARBA" id="ARBA00023136"/>
    </source>
</evidence>
<keyword evidence="7 11" id="KW-0653">Protein transport</keyword>
<proteinExistence type="inferred from homology"/>
<evidence type="ECO:0000256" key="1">
    <source>
        <dbReference type="ARBA" id="ARBA00004651"/>
    </source>
</evidence>
<dbReference type="PANTHER" id="PTHR34182:SF1">
    <property type="entry name" value="PROTEIN-EXPORT MEMBRANE PROTEIN SECG"/>
    <property type="match status" value="1"/>
</dbReference>
<evidence type="ECO:0000256" key="3">
    <source>
        <dbReference type="ARBA" id="ARBA00017876"/>
    </source>
</evidence>
<dbReference type="RefSeq" id="WP_339615810.1">
    <property type="nucleotide sequence ID" value="NZ_AP031500.1"/>
</dbReference>
<comment type="caution">
    <text evidence="13">The sequence shown here is derived from an EMBL/GenBank/DDBJ whole genome shotgun (WGS) entry which is preliminary data.</text>
</comment>
<reference evidence="14" key="1">
    <citation type="journal article" date="2019" name="Int. J. Syst. Evol. Microbiol.">
        <title>The Global Catalogue of Microorganisms (GCM) 10K type strain sequencing project: providing services to taxonomists for standard genome sequencing and annotation.</title>
        <authorList>
            <consortium name="The Broad Institute Genomics Platform"/>
            <consortium name="The Broad Institute Genome Sequencing Center for Infectious Disease"/>
            <person name="Wu L."/>
            <person name="Ma J."/>
        </authorList>
    </citation>
    <scope>NUCLEOTIDE SEQUENCE [LARGE SCALE GENOMIC DNA]</scope>
    <source>
        <strain evidence="14">KCTC 52141</strain>
    </source>
</reference>